<dbReference type="AlphaFoldDB" id="A0ABD2Q819"/>
<evidence type="ECO:0000256" key="1">
    <source>
        <dbReference type="SAM" id="SignalP"/>
    </source>
</evidence>
<feature type="signal peptide" evidence="1">
    <location>
        <begin position="1"/>
        <end position="29"/>
    </location>
</feature>
<feature type="non-terminal residue" evidence="3">
    <location>
        <position position="1"/>
    </location>
</feature>
<sequence length="175" mass="20168">RVTAATPAASKMFHPAIILAVGLCALSRAQPVEKELVVEVLDEMASCPKWLYDAWKNGQIQAGVGGKGLVQVQDGDIESKYPQRGWRSRNPKLDIDWENWKQQFHKYYFTKNEEEVRRLFWEDNKALIDAHNRMYERGGVNYKMQLTGFSDLSEHEYRNMHESSANSPLPVIVKK</sequence>
<evidence type="ECO:0000313" key="3">
    <source>
        <dbReference type="EMBL" id="KAL3315719.1"/>
    </source>
</evidence>
<evidence type="ECO:0000313" key="4">
    <source>
        <dbReference type="Proteomes" id="UP001626550"/>
    </source>
</evidence>
<dbReference type="SUPFAM" id="SSF54001">
    <property type="entry name" value="Cysteine proteinases"/>
    <property type="match status" value="1"/>
</dbReference>
<dbReference type="Pfam" id="PF08246">
    <property type="entry name" value="Inhibitor_I29"/>
    <property type="match status" value="1"/>
</dbReference>
<feature type="chain" id="PRO_5044853900" evidence="1">
    <location>
        <begin position="30"/>
        <end position="175"/>
    </location>
</feature>
<feature type="domain" description="Cathepsin propeptide inhibitor" evidence="2">
    <location>
        <begin position="97"/>
        <end position="157"/>
    </location>
</feature>
<proteinExistence type="predicted"/>
<gene>
    <name evidence="3" type="primary">CTLA2A</name>
    <name evidence="3" type="ORF">Ciccas_005650</name>
</gene>
<accession>A0ABD2Q819</accession>
<evidence type="ECO:0000259" key="2">
    <source>
        <dbReference type="SMART" id="SM00848"/>
    </source>
</evidence>
<dbReference type="SMART" id="SM00848">
    <property type="entry name" value="Inhibitor_I29"/>
    <property type="match status" value="1"/>
</dbReference>
<dbReference type="InterPro" id="IPR038765">
    <property type="entry name" value="Papain-like_cys_pep_sf"/>
</dbReference>
<name>A0ABD2Q819_9PLAT</name>
<reference evidence="3 4" key="1">
    <citation type="submission" date="2024-11" db="EMBL/GenBank/DDBJ databases">
        <title>Adaptive evolution of stress response genes in parasites aligns with host niche diversity.</title>
        <authorList>
            <person name="Hahn C."/>
            <person name="Resl P."/>
        </authorList>
    </citation>
    <scope>NUCLEOTIDE SEQUENCE [LARGE SCALE GENOMIC DNA]</scope>
    <source>
        <strain evidence="3">EGGRZ-B1_66</strain>
        <tissue evidence="3">Body</tissue>
    </source>
</reference>
<comment type="caution">
    <text evidence="3">The sequence shown here is derived from an EMBL/GenBank/DDBJ whole genome shotgun (WGS) entry which is preliminary data.</text>
</comment>
<organism evidence="3 4">
    <name type="scientific">Cichlidogyrus casuarinus</name>
    <dbReference type="NCBI Taxonomy" id="1844966"/>
    <lineage>
        <taxon>Eukaryota</taxon>
        <taxon>Metazoa</taxon>
        <taxon>Spiralia</taxon>
        <taxon>Lophotrochozoa</taxon>
        <taxon>Platyhelminthes</taxon>
        <taxon>Monogenea</taxon>
        <taxon>Monopisthocotylea</taxon>
        <taxon>Dactylogyridea</taxon>
        <taxon>Ancyrocephalidae</taxon>
        <taxon>Cichlidogyrus</taxon>
    </lineage>
</organism>
<keyword evidence="1" id="KW-0732">Signal</keyword>
<keyword evidence="4" id="KW-1185">Reference proteome</keyword>
<dbReference type="InterPro" id="IPR013201">
    <property type="entry name" value="Prot_inhib_I29"/>
</dbReference>
<dbReference type="Proteomes" id="UP001626550">
    <property type="component" value="Unassembled WGS sequence"/>
</dbReference>
<dbReference type="EMBL" id="JBJKFK010000681">
    <property type="protein sequence ID" value="KAL3315719.1"/>
    <property type="molecule type" value="Genomic_DNA"/>
</dbReference>
<protein>
    <submittedName>
        <fullName evidence="3">Cysteine-type endopeptidase inhibitor</fullName>
    </submittedName>
</protein>
<dbReference type="Gene3D" id="1.10.287.2250">
    <property type="match status" value="1"/>
</dbReference>